<name>A0A0E9TKC9_ANGAN</name>
<reference evidence="1" key="2">
    <citation type="journal article" date="2015" name="Fish Shellfish Immunol.">
        <title>Early steps in the European eel (Anguilla anguilla)-Vibrio vulnificus interaction in the gills: Role of the RtxA13 toxin.</title>
        <authorList>
            <person name="Callol A."/>
            <person name="Pajuelo D."/>
            <person name="Ebbesson L."/>
            <person name="Teles M."/>
            <person name="MacKenzie S."/>
            <person name="Amaro C."/>
        </authorList>
    </citation>
    <scope>NUCLEOTIDE SEQUENCE</scope>
</reference>
<protein>
    <submittedName>
        <fullName evidence="1">Uncharacterized protein</fullName>
    </submittedName>
</protein>
<dbReference type="EMBL" id="GBXM01055369">
    <property type="protein sequence ID" value="JAH53208.1"/>
    <property type="molecule type" value="Transcribed_RNA"/>
</dbReference>
<evidence type="ECO:0000313" key="1">
    <source>
        <dbReference type="EMBL" id="JAH53208.1"/>
    </source>
</evidence>
<accession>A0A0E9TKC9</accession>
<proteinExistence type="predicted"/>
<dbReference type="AlphaFoldDB" id="A0A0E9TKC9"/>
<organism evidence="1">
    <name type="scientific">Anguilla anguilla</name>
    <name type="common">European freshwater eel</name>
    <name type="synonym">Muraena anguilla</name>
    <dbReference type="NCBI Taxonomy" id="7936"/>
    <lineage>
        <taxon>Eukaryota</taxon>
        <taxon>Metazoa</taxon>
        <taxon>Chordata</taxon>
        <taxon>Craniata</taxon>
        <taxon>Vertebrata</taxon>
        <taxon>Euteleostomi</taxon>
        <taxon>Actinopterygii</taxon>
        <taxon>Neopterygii</taxon>
        <taxon>Teleostei</taxon>
        <taxon>Anguilliformes</taxon>
        <taxon>Anguillidae</taxon>
        <taxon>Anguilla</taxon>
    </lineage>
</organism>
<sequence>MIITYSISHLSCNCCT</sequence>
<reference evidence="1" key="1">
    <citation type="submission" date="2014-11" db="EMBL/GenBank/DDBJ databases">
        <authorList>
            <person name="Amaro Gonzalez C."/>
        </authorList>
    </citation>
    <scope>NUCLEOTIDE SEQUENCE</scope>
</reference>